<dbReference type="InterPro" id="IPR047183">
    <property type="entry name" value="GDO-like"/>
</dbReference>
<dbReference type="EC" id="1.13.11.4" evidence="4"/>
<dbReference type="EMBL" id="CP000542">
    <property type="protein sequence ID" value="ABM59919.1"/>
    <property type="molecule type" value="Genomic_DNA"/>
</dbReference>
<dbReference type="HOGENOM" id="CLU_060572_0_0_4"/>
<evidence type="ECO:0000259" key="3">
    <source>
        <dbReference type="Pfam" id="PF07883"/>
    </source>
</evidence>
<dbReference type="KEGG" id="vei:Veis_4214"/>
<dbReference type="RefSeq" id="WP_011811906.1">
    <property type="nucleotide sequence ID" value="NC_008786.1"/>
</dbReference>
<evidence type="ECO:0000256" key="1">
    <source>
        <dbReference type="ARBA" id="ARBA00022964"/>
    </source>
</evidence>
<dbReference type="Gene3D" id="2.60.120.10">
    <property type="entry name" value="Jelly Rolls"/>
    <property type="match status" value="1"/>
</dbReference>
<dbReference type="CDD" id="cd06992">
    <property type="entry name" value="cupin_GDO-like_C"/>
    <property type="match status" value="1"/>
</dbReference>
<dbReference type="GeneID" id="76462545"/>
<dbReference type="STRING" id="391735.Veis_4214"/>
<dbReference type="PANTHER" id="PTHR41517">
    <property type="entry name" value="1,2-DIOXYGENASE PROTEIN-RELATED"/>
    <property type="match status" value="1"/>
</dbReference>
<keyword evidence="2 4" id="KW-0560">Oxidoreductase</keyword>
<dbReference type="CDD" id="cd02216">
    <property type="entry name" value="cupin_GDO-like_N"/>
    <property type="match status" value="1"/>
</dbReference>
<dbReference type="Pfam" id="PF07883">
    <property type="entry name" value="Cupin_2"/>
    <property type="match status" value="2"/>
</dbReference>
<evidence type="ECO:0000313" key="4">
    <source>
        <dbReference type="EMBL" id="ABM59919.1"/>
    </source>
</evidence>
<accession>A1WQL2</accession>
<keyword evidence="1 4" id="KW-0223">Dioxygenase</keyword>
<dbReference type="InterPro" id="IPR014710">
    <property type="entry name" value="RmlC-like_jellyroll"/>
</dbReference>
<keyword evidence="5" id="KW-1185">Reference proteome</keyword>
<feature type="domain" description="Cupin type-2" evidence="3">
    <location>
        <begin position="280"/>
        <end position="346"/>
    </location>
</feature>
<name>A1WQL2_VEREI</name>
<evidence type="ECO:0000256" key="2">
    <source>
        <dbReference type="ARBA" id="ARBA00023002"/>
    </source>
</evidence>
<reference evidence="5" key="1">
    <citation type="submission" date="2006-12" db="EMBL/GenBank/DDBJ databases">
        <title>Complete sequence of chromosome 1 of Verminephrobacter eiseniae EF01-2.</title>
        <authorList>
            <person name="Copeland A."/>
            <person name="Lucas S."/>
            <person name="Lapidus A."/>
            <person name="Barry K."/>
            <person name="Detter J.C."/>
            <person name="Glavina del Rio T."/>
            <person name="Dalin E."/>
            <person name="Tice H."/>
            <person name="Pitluck S."/>
            <person name="Chertkov O."/>
            <person name="Brettin T."/>
            <person name="Bruce D."/>
            <person name="Han C."/>
            <person name="Tapia R."/>
            <person name="Gilna P."/>
            <person name="Schmutz J."/>
            <person name="Larimer F."/>
            <person name="Land M."/>
            <person name="Hauser L."/>
            <person name="Kyrpides N."/>
            <person name="Kim E."/>
            <person name="Stahl D."/>
            <person name="Richardson P."/>
        </authorList>
    </citation>
    <scope>NUCLEOTIDE SEQUENCE [LARGE SCALE GENOMIC DNA]</scope>
    <source>
        <strain evidence="5">EF01-2</strain>
    </source>
</reference>
<protein>
    <submittedName>
        <fullName evidence="4">Gentisate 1,2-dioxygenase</fullName>
        <ecNumber evidence="4">1.13.11.4</ecNumber>
    </submittedName>
</protein>
<dbReference type="AlphaFoldDB" id="A1WQL2"/>
<dbReference type="GO" id="GO:0047922">
    <property type="term" value="F:gentisate 1,2-dioxygenase activity"/>
    <property type="evidence" value="ECO:0007669"/>
    <property type="project" value="UniProtKB-EC"/>
</dbReference>
<dbReference type="SUPFAM" id="SSF51182">
    <property type="entry name" value="RmlC-like cupins"/>
    <property type="match status" value="1"/>
</dbReference>
<dbReference type="OrthoDB" id="285029at2"/>
<dbReference type="FunFam" id="2.60.120.10:FF:000274">
    <property type="entry name" value="Gentisate 1,2-dioxygenase"/>
    <property type="match status" value="1"/>
</dbReference>
<dbReference type="PANTHER" id="PTHR41517:SF1">
    <property type="entry name" value="CUPIN"/>
    <property type="match status" value="1"/>
</dbReference>
<proteinExistence type="predicted"/>
<organism evidence="4 5">
    <name type="scientific">Verminephrobacter eiseniae (strain EF01-2)</name>
    <dbReference type="NCBI Taxonomy" id="391735"/>
    <lineage>
        <taxon>Bacteria</taxon>
        <taxon>Pseudomonadati</taxon>
        <taxon>Pseudomonadota</taxon>
        <taxon>Betaproteobacteria</taxon>
        <taxon>Burkholderiales</taxon>
        <taxon>Comamonadaceae</taxon>
        <taxon>Verminephrobacter</taxon>
    </lineage>
</organism>
<dbReference type="Proteomes" id="UP000000374">
    <property type="component" value="Chromosome"/>
</dbReference>
<gene>
    <name evidence="4" type="ordered locus">Veis_4214</name>
</gene>
<evidence type="ECO:0000313" key="5">
    <source>
        <dbReference type="Proteomes" id="UP000000374"/>
    </source>
</evidence>
<dbReference type="eggNOG" id="COG3435">
    <property type="taxonomic scope" value="Bacteria"/>
</dbReference>
<feature type="domain" description="Cupin type-2" evidence="3">
    <location>
        <begin position="108"/>
        <end position="174"/>
    </location>
</feature>
<dbReference type="InterPro" id="IPR013096">
    <property type="entry name" value="Cupin_2"/>
</dbReference>
<dbReference type="InterPro" id="IPR011051">
    <property type="entry name" value="RmlC_Cupin_sf"/>
</dbReference>
<sequence>MTTTGYDTYRESVAGRADVEDTPELVAYYRELERLKTAALWTVANKIEPWQPKSESVPVLWRYRELREHVLRSVSLVTPEKAGRRVIYLDNPGRRDVAAAVGWLYSGLQVMHPGEAASAHAHSTSALRFIMEGRGAYTIVDGHKMTLGANDFVLTPNGCWHEHGVEADGLTCIWQDGLDIPLVNALEAGFFVVHPDLHQAVAHPVDDSVALWGAPGLRPQDVKWNKPYSPLFKYQWEPTYEALQRLAAASEGSPFDGVLMHYTNPLNGGHVMATIGASMQLLRPGFESKAHRHTGSFLYQVAKGRGYSIINGQRFDWQERDIFCVPSWAWHEHANASQTQDACLFCFSDLPVMEKLALYREEALADNGGHQKVLAAAPTPQAQAVPA</sequence>